<dbReference type="AlphaFoldDB" id="A0A1G7FSG6"/>
<evidence type="ECO:0000256" key="1">
    <source>
        <dbReference type="SAM" id="SignalP"/>
    </source>
</evidence>
<keyword evidence="1" id="KW-0732">Signal</keyword>
<sequence>MRKLKFLTTTLVLSIALISCSDDDDTNTTDEPTADYQTQVFASNNSNGNVTMYDTSDPNNVSTKTFLTLSTDAEGVYYDASTDQLTQASRTFLQLNSYADIGISNDGITLNIAASGSADLVSPRDIAVNGSVYVVSDNSDVDGDPTTADGRFFIYTKAGDQFTLRNTVTVNFAVWGIEFVGNNLYAVVDKTNEVALFTNFASENTTDATITATKRVAIEGIVRTHGLGFDDDTMILTDIGDAAVDSDGAFHIISDFETKFNAVANGETLVVANNQIRVAGSATFLGNPVSADFDSETNTVFIAERANGGGRVLTYTNADVGGNIAPTVNSELSGASAVYAQVTEL</sequence>
<evidence type="ECO:0000313" key="2">
    <source>
        <dbReference type="EMBL" id="SDE78804.1"/>
    </source>
</evidence>
<dbReference type="OrthoDB" id="834772at2"/>
<dbReference type="RefSeq" id="WP_093143637.1">
    <property type="nucleotide sequence ID" value="NZ_BMWO01000009.1"/>
</dbReference>
<protein>
    <submittedName>
        <fullName evidence="2">Uncharacterized protein</fullName>
    </submittedName>
</protein>
<feature type="chain" id="PRO_5011649223" evidence="1">
    <location>
        <begin position="22"/>
        <end position="345"/>
    </location>
</feature>
<dbReference type="PROSITE" id="PS51257">
    <property type="entry name" value="PROKAR_LIPOPROTEIN"/>
    <property type="match status" value="1"/>
</dbReference>
<accession>A0A1G7FSG6</accession>
<organism evidence="2 3">
    <name type="scientific">Ulvibacter litoralis</name>
    <dbReference type="NCBI Taxonomy" id="227084"/>
    <lineage>
        <taxon>Bacteria</taxon>
        <taxon>Pseudomonadati</taxon>
        <taxon>Bacteroidota</taxon>
        <taxon>Flavobacteriia</taxon>
        <taxon>Flavobacteriales</taxon>
        <taxon>Flavobacteriaceae</taxon>
        <taxon>Ulvibacter</taxon>
    </lineage>
</organism>
<gene>
    <name evidence="2" type="ORF">SAMN05421855_102747</name>
</gene>
<keyword evidence="3" id="KW-1185">Reference proteome</keyword>
<feature type="signal peptide" evidence="1">
    <location>
        <begin position="1"/>
        <end position="21"/>
    </location>
</feature>
<dbReference type="STRING" id="227084.SAMN05421855_102747"/>
<reference evidence="2 3" key="1">
    <citation type="submission" date="2016-10" db="EMBL/GenBank/DDBJ databases">
        <authorList>
            <person name="de Groot N.N."/>
        </authorList>
    </citation>
    <scope>NUCLEOTIDE SEQUENCE [LARGE SCALE GENOMIC DNA]</scope>
    <source>
        <strain evidence="2 3">DSM 16195</strain>
    </source>
</reference>
<dbReference type="SUPFAM" id="SSF63825">
    <property type="entry name" value="YWTD domain"/>
    <property type="match status" value="1"/>
</dbReference>
<proteinExistence type="predicted"/>
<name>A0A1G7FSG6_9FLAO</name>
<dbReference type="EMBL" id="FNBA01000002">
    <property type="protein sequence ID" value="SDE78804.1"/>
    <property type="molecule type" value="Genomic_DNA"/>
</dbReference>
<dbReference type="Proteomes" id="UP000199321">
    <property type="component" value="Unassembled WGS sequence"/>
</dbReference>
<evidence type="ECO:0000313" key="3">
    <source>
        <dbReference type="Proteomes" id="UP000199321"/>
    </source>
</evidence>